<keyword evidence="7 8" id="KW-0472">Membrane</keyword>
<keyword evidence="4" id="KW-1003">Cell membrane</keyword>
<gene>
    <name evidence="9" type="primary">dcuC</name>
    <name evidence="9" type="ORF">MAF45_00095</name>
</gene>
<comment type="caution">
    <text evidence="9">The sequence shown here is derived from an EMBL/GenBank/DDBJ whole genome shotgun (WGS) entry which is preliminary data.</text>
</comment>
<feature type="transmembrane region" description="Helical" evidence="8">
    <location>
        <begin position="405"/>
        <end position="427"/>
    </location>
</feature>
<evidence type="ECO:0000256" key="5">
    <source>
        <dbReference type="ARBA" id="ARBA00022692"/>
    </source>
</evidence>
<sequence length="458" mass="48300">MIPVLVAAIVTVIAGWMLIKRYQTQMVLLVAGLVIIYVSIFCGVDSFLPKGVKPTGFIGFDPFALMEAISKKQLTSVGLIIMVSGGFAGYMSQIGASNALVKLVAEPLKKISSPYILLAVAYILGQIINIVIVSAAGLTMLLLVSFYPILIRIGVSRAAAASALVCSCGIAAGPLFGTQQLAAKLVGMDPTAFYVEYQLICAVPAVIAIAISLYFVEKYFDKKNDDVYSTDNLMDDSKSSKAERVCPSWYAIFPFVPIILLFVFSKFGISTIKLNVITSLFLTWLGVMVIELIRLRNVNAVFKDAVVMFKKMGQMFGGIVALVICAEVFATSLRVSGAIQAIINLAYQTGFGVTGMTGVLTGIVGVVTALTGSGVGAFASFGSLANDVHNSLGGNLPAMVVPMHLASSVFRSMSPVAGCVIAAAAAAGVSPMGICRRTALPLCIGFVVIFAANLIFNM</sequence>
<comment type="similarity">
    <text evidence="2">Belongs to the DcuC/DcuD transporter (TC 2.A.61) family.</text>
</comment>
<dbReference type="NCBIfam" id="TIGR00771">
    <property type="entry name" value="DcuC"/>
    <property type="match status" value="1"/>
</dbReference>
<feature type="transmembrane region" description="Helical" evidence="8">
    <location>
        <begin position="158"/>
        <end position="177"/>
    </location>
</feature>
<evidence type="ECO:0000256" key="3">
    <source>
        <dbReference type="ARBA" id="ARBA00022448"/>
    </source>
</evidence>
<comment type="subcellular location">
    <subcellularLocation>
        <location evidence="1">Cell membrane</location>
        <topology evidence="1">Multi-pass membrane protein</topology>
    </subcellularLocation>
</comment>
<proteinExistence type="inferred from homology"/>
<dbReference type="Pfam" id="PF03606">
    <property type="entry name" value="DcuC"/>
    <property type="match status" value="1"/>
</dbReference>
<evidence type="ECO:0000256" key="2">
    <source>
        <dbReference type="ARBA" id="ARBA00005275"/>
    </source>
</evidence>
<protein>
    <submittedName>
        <fullName evidence="9">C4-dicarboxylate transporter DcuC</fullName>
    </submittedName>
</protein>
<evidence type="ECO:0000256" key="1">
    <source>
        <dbReference type="ARBA" id="ARBA00004651"/>
    </source>
</evidence>
<accession>A0ABS9MPB1</accession>
<evidence type="ECO:0000256" key="8">
    <source>
        <dbReference type="SAM" id="Phobius"/>
    </source>
</evidence>
<keyword evidence="6 8" id="KW-1133">Transmembrane helix</keyword>
<organism evidence="9 10">
    <name type="scientific">Mesosutterella porci</name>
    <dbReference type="NCBI Taxonomy" id="2915351"/>
    <lineage>
        <taxon>Bacteria</taxon>
        <taxon>Pseudomonadati</taxon>
        <taxon>Pseudomonadota</taxon>
        <taxon>Betaproteobacteria</taxon>
        <taxon>Burkholderiales</taxon>
        <taxon>Sutterellaceae</taxon>
        <taxon>Mesosutterella</taxon>
    </lineage>
</organism>
<keyword evidence="3" id="KW-0813">Transport</keyword>
<evidence type="ECO:0000256" key="7">
    <source>
        <dbReference type="ARBA" id="ARBA00023136"/>
    </source>
</evidence>
<dbReference type="Proteomes" id="UP001297600">
    <property type="component" value="Unassembled WGS sequence"/>
</dbReference>
<dbReference type="InterPro" id="IPR018385">
    <property type="entry name" value="C4_dicarb_anaerob_car-like"/>
</dbReference>
<dbReference type="PANTHER" id="PTHR42002">
    <property type="entry name" value="ANAEROBIC C4-DICARBOXYLATE TRANSPORTER DCUC-RELATED"/>
    <property type="match status" value="1"/>
</dbReference>
<feature type="transmembrane region" description="Helical" evidence="8">
    <location>
        <begin position="316"/>
        <end position="343"/>
    </location>
</feature>
<name>A0ABS9MPB1_9BURK</name>
<keyword evidence="10" id="KW-1185">Reference proteome</keyword>
<dbReference type="RefSeq" id="WP_237977515.1">
    <property type="nucleotide sequence ID" value="NZ_JAKNCT010000001.1"/>
</dbReference>
<evidence type="ECO:0000256" key="6">
    <source>
        <dbReference type="ARBA" id="ARBA00022989"/>
    </source>
</evidence>
<reference evidence="9 10" key="1">
    <citation type="submission" date="2022-02" db="EMBL/GenBank/DDBJ databases">
        <title>Mesosutterella porci, a novel member of the family Sutterellaceae from pig feces.</title>
        <authorList>
            <person name="Wylensek D."/>
            <person name="Clavel T."/>
        </authorList>
    </citation>
    <scope>NUCLEOTIDE SEQUENCE [LARGE SCALE GENOMIC DNA]</scope>
    <source>
        <strain evidence="10">oilRF-744-wt-GAM-9</strain>
    </source>
</reference>
<evidence type="ECO:0000313" key="9">
    <source>
        <dbReference type="EMBL" id="MCG5029858.1"/>
    </source>
</evidence>
<dbReference type="NCBIfam" id="NF037994">
    <property type="entry name" value="DcuC_1"/>
    <property type="match status" value="1"/>
</dbReference>
<feature type="transmembrane region" description="Helical" evidence="8">
    <location>
        <begin position="248"/>
        <end position="269"/>
    </location>
</feature>
<feature type="transmembrane region" description="Helical" evidence="8">
    <location>
        <begin position="74"/>
        <end position="95"/>
    </location>
</feature>
<feature type="transmembrane region" description="Helical" evidence="8">
    <location>
        <begin position="439"/>
        <end position="456"/>
    </location>
</feature>
<evidence type="ECO:0000313" key="10">
    <source>
        <dbReference type="Proteomes" id="UP001297600"/>
    </source>
</evidence>
<feature type="transmembrane region" description="Helical" evidence="8">
    <location>
        <begin position="197"/>
        <end position="216"/>
    </location>
</feature>
<keyword evidence="5 8" id="KW-0812">Transmembrane</keyword>
<feature type="transmembrane region" description="Helical" evidence="8">
    <location>
        <begin position="24"/>
        <end position="44"/>
    </location>
</feature>
<feature type="transmembrane region" description="Helical" evidence="8">
    <location>
        <begin position="115"/>
        <end position="146"/>
    </location>
</feature>
<dbReference type="InterPro" id="IPR004669">
    <property type="entry name" value="C4_dicarb_anaerob_car"/>
</dbReference>
<dbReference type="EMBL" id="JAKNCT010000001">
    <property type="protein sequence ID" value="MCG5029858.1"/>
    <property type="molecule type" value="Genomic_DNA"/>
</dbReference>
<dbReference type="PANTHER" id="PTHR42002:SF2">
    <property type="entry name" value="ANAEROBIC C4-DICARBOXYLATE TRANSPORTER DCUC-RELATED"/>
    <property type="match status" value="1"/>
</dbReference>
<evidence type="ECO:0000256" key="4">
    <source>
        <dbReference type="ARBA" id="ARBA00022475"/>
    </source>
</evidence>
<feature type="transmembrane region" description="Helical" evidence="8">
    <location>
        <begin position="275"/>
        <end position="295"/>
    </location>
</feature>